<organism evidence="5 6">
    <name type="scientific">Mycobacterium paragordonae</name>
    <dbReference type="NCBI Taxonomy" id="1389713"/>
    <lineage>
        <taxon>Bacteria</taxon>
        <taxon>Bacillati</taxon>
        <taxon>Actinomycetota</taxon>
        <taxon>Actinomycetes</taxon>
        <taxon>Mycobacteriales</taxon>
        <taxon>Mycobacteriaceae</taxon>
        <taxon>Mycobacterium</taxon>
    </lineage>
</organism>
<dbReference type="InterPro" id="IPR012340">
    <property type="entry name" value="NA-bd_OB-fold"/>
</dbReference>
<dbReference type="PANTHER" id="PTHR11586:SF37">
    <property type="entry name" value="TRNA-BINDING DOMAIN-CONTAINING PROTEIN"/>
    <property type="match status" value="1"/>
</dbReference>
<name>A0AAJ1SKG4_9MYCO</name>
<dbReference type="SUPFAM" id="SSF50249">
    <property type="entry name" value="Nucleic acid-binding proteins"/>
    <property type="match status" value="1"/>
</dbReference>
<comment type="caution">
    <text evidence="5">The sequence shown here is derived from an EMBL/GenBank/DDBJ whole genome shotgun (WGS) entry which is preliminary data.</text>
</comment>
<evidence type="ECO:0000256" key="3">
    <source>
        <dbReference type="PROSITE-ProRule" id="PRU00209"/>
    </source>
</evidence>
<evidence type="ECO:0000256" key="1">
    <source>
        <dbReference type="ARBA" id="ARBA00022555"/>
    </source>
</evidence>
<dbReference type="NCBIfam" id="TIGR02222">
    <property type="entry name" value="chap_CsaA"/>
    <property type="match status" value="1"/>
</dbReference>
<dbReference type="RefSeq" id="WP_306256172.1">
    <property type="nucleotide sequence ID" value="NZ_JAUFSA010000008.1"/>
</dbReference>
<dbReference type="InterPro" id="IPR002547">
    <property type="entry name" value="tRNA-bd_dom"/>
</dbReference>
<evidence type="ECO:0000259" key="4">
    <source>
        <dbReference type="PROSITE" id="PS50886"/>
    </source>
</evidence>
<dbReference type="GO" id="GO:0000049">
    <property type="term" value="F:tRNA binding"/>
    <property type="evidence" value="ECO:0007669"/>
    <property type="project" value="UniProtKB-UniRule"/>
</dbReference>
<dbReference type="CDD" id="cd02798">
    <property type="entry name" value="tRNA_bind_CsaA"/>
    <property type="match status" value="1"/>
</dbReference>
<dbReference type="Proteomes" id="UP001229081">
    <property type="component" value="Unassembled WGS sequence"/>
</dbReference>
<dbReference type="InterPro" id="IPR008231">
    <property type="entry name" value="CsaA"/>
</dbReference>
<gene>
    <name evidence="5" type="ORF">QXL92_34100</name>
</gene>
<protein>
    <submittedName>
        <fullName evidence="5">tRNA-binding protein</fullName>
    </submittedName>
</protein>
<accession>A0AAJ1SKG4</accession>
<dbReference type="NCBIfam" id="NF007495">
    <property type="entry name" value="PRK10089.1-4"/>
    <property type="match status" value="1"/>
</dbReference>
<keyword evidence="1 3" id="KW-0820">tRNA-binding</keyword>
<sequence length="113" mass="12464">MPETVAIDTFLNVDIRAGRVIRAEQFPHARKAAYKLWIDFGELGVRRSSAQITDLYTIDELKDRLVLAVVNLPPRQIADFISEVLVLGIPTGGGRSVVLVGPDREVSPGLRLL</sequence>
<dbReference type="EMBL" id="JAUFSA010000008">
    <property type="protein sequence ID" value="MDP7739763.1"/>
    <property type="molecule type" value="Genomic_DNA"/>
</dbReference>
<dbReference type="PANTHER" id="PTHR11586">
    <property type="entry name" value="TRNA-AMINOACYLATION COFACTOR ARC1 FAMILY MEMBER"/>
    <property type="match status" value="1"/>
</dbReference>
<dbReference type="NCBIfam" id="NF007494">
    <property type="entry name" value="PRK10089.1-3"/>
    <property type="match status" value="1"/>
</dbReference>
<dbReference type="AlphaFoldDB" id="A0AAJ1SKG4"/>
<evidence type="ECO:0000313" key="5">
    <source>
        <dbReference type="EMBL" id="MDP7739763.1"/>
    </source>
</evidence>
<keyword evidence="2 3" id="KW-0694">RNA-binding</keyword>
<dbReference type="Gene3D" id="2.40.50.140">
    <property type="entry name" value="Nucleic acid-binding proteins"/>
    <property type="match status" value="1"/>
</dbReference>
<dbReference type="PROSITE" id="PS50886">
    <property type="entry name" value="TRBD"/>
    <property type="match status" value="1"/>
</dbReference>
<dbReference type="InterPro" id="IPR051270">
    <property type="entry name" value="Tyrosine-tRNA_ligase_regulator"/>
</dbReference>
<evidence type="ECO:0000256" key="2">
    <source>
        <dbReference type="ARBA" id="ARBA00022884"/>
    </source>
</evidence>
<feature type="domain" description="TRNA-binding" evidence="4">
    <location>
        <begin position="9"/>
        <end position="113"/>
    </location>
</feature>
<dbReference type="FunFam" id="2.40.50.140:FF:000165">
    <property type="entry name" value="Chaperone CsaA"/>
    <property type="match status" value="1"/>
</dbReference>
<reference evidence="5" key="1">
    <citation type="submission" date="2023-06" db="EMBL/GenBank/DDBJ databases">
        <title>Identification of two novel mycobacterium reveal diversities and complexities of Mycobacterium gordonae clade.</title>
        <authorList>
            <person name="Matsumoto Y."/>
            <person name="Nakamura S."/>
            <person name="Motooka D."/>
            <person name="Fukushima K."/>
        </authorList>
    </citation>
    <scope>NUCLEOTIDE SEQUENCE</scope>
    <source>
        <strain evidence="5">TY812</strain>
    </source>
</reference>
<dbReference type="Pfam" id="PF01588">
    <property type="entry name" value="tRNA_bind"/>
    <property type="match status" value="1"/>
</dbReference>
<evidence type="ECO:0000313" key="6">
    <source>
        <dbReference type="Proteomes" id="UP001229081"/>
    </source>
</evidence>
<proteinExistence type="predicted"/>